<dbReference type="OMA" id="DNTNKEM"/>
<name>A0A668SXP8_OREAU</name>
<reference evidence="11" key="1">
    <citation type="submission" date="2025-08" db="UniProtKB">
        <authorList>
            <consortium name="Ensembl"/>
        </authorList>
    </citation>
    <scope>IDENTIFICATION</scope>
</reference>
<dbReference type="PANTHER" id="PTHR45869">
    <property type="entry name" value="C-REACTIVE PROTEIN-RELATED"/>
    <property type="match status" value="1"/>
</dbReference>
<reference evidence="11" key="2">
    <citation type="submission" date="2025-09" db="UniProtKB">
        <authorList>
            <consortium name="Ensembl"/>
        </authorList>
    </citation>
    <scope>IDENTIFICATION</scope>
</reference>
<evidence type="ECO:0000256" key="2">
    <source>
        <dbReference type="ARBA" id="ARBA00022525"/>
    </source>
</evidence>
<dbReference type="Pfam" id="PF00354">
    <property type="entry name" value="Pentaxin"/>
    <property type="match status" value="1"/>
</dbReference>
<organism evidence="11 12">
    <name type="scientific">Oreochromis aureus</name>
    <name type="common">Israeli tilapia</name>
    <name type="synonym">Chromis aureus</name>
    <dbReference type="NCBI Taxonomy" id="47969"/>
    <lineage>
        <taxon>Eukaryota</taxon>
        <taxon>Metazoa</taxon>
        <taxon>Chordata</taxon>
        <taxon>Craniata</taxon>
        <taxon>Vertebrata</taxon>
        <taxon>Euteleostomi</taxon>
        <taxon>Actinopterygii</taxon>
        <taxon>Neopterygii</taxon>
        <taxon>Teleostei</taxon>
        <taxon>Neoteleostei</taxon>
        <taxon>Acanthomorphata</taxon>
        <taxon>Ovalentaria</taxon>
        <taxon>Cichlomorphae</taxon>
        <taxon>Cichliformes</taxon>
        <taxon>Cichlidae</taxon>
        <taxon>African cichlids</taxon>
        <taxon>Pseudocrenilabrinae</taxon>
        <taxon>Oreochromini</taxon>
        <taxon>Oreochromis</taxon>
    </lineage>
</organism>
<dbReference type="AlphaFoldDB" id="A0A668SXP8"/>
<evidence type="ECO:0000256" key="7">
    <source>
        <dbReference type="ARBA" id="ARBA00038102"/>
    </source>
</evidence>
<keyword evidence="2" id="KW-0964">Secreted</keyword>
<dbReference type="PRINTS" id="PR00895">
    <property type="entry name" value="PENTAXIN"/>
</dbReference>
<dbReference type="SMART" id="SM00159">
    <property type="entry name" value="PTX"/>
    <property type="match status" value="1"/>
</dbReference>
<dbReference type="PROSITE" id="PS51828">
    <property type="entry name" value="PTX_2"/>
    <property type="match status" value="1"/>
</dbReference>
<dbReference type="InterPro" id="IPR051005">
    <property type="entry name" value="Pentraxin_domain"/>
</dbReference>
<protein>
    <recommendedName>
        <fullName evidence="9">Pentraxin family member</fullName>
    </recommendedName>
</protein>
<comment type="subcellular location">
    <subcellularLocation>
        <location evidence="1 9">Secreted</location>
    </subcellularLocation>
</comment>
<evidence type="ECO:0000313" key="11">
    <source>
        <dbReference type="Ensembl" id="ENSOABP00000018787.2"/>
    </source>
</evidence>
<dbReference type="PROSITE" id="PS51257">
    <property type="entry name" value="PROKAR_LIPOPROTEIN"/>
    <property type="match status" value="1"/>
</dbReference>
<evidence type="ECO:0000259" key="10">
    <source>
        <dbReference type="PROSITE" id="PS51828"/>
    </source>
</evidence>
<comment type="similarity">
    <text evidence="7 9">Belongs to the pentraxin family.</text>
</comment>
<keyword evidence="4" id="KW-0732">Signal</keyword>
<evidence type="ECO:0000256" key="4">
    <source>
        <dbReference type="ARBA" id="ARBA00022729"/>
    </source>
</evidence>
<keyword evidence="5 9" id="KW-0106">Calcium</keyword>
<evidence type="ECO:0000256" key="9">
    <source>
        <dbReference type="RuleBase" id="RU362112"/>
    </source>
</evidence>
<evidence type="ECO:0000256" key="6">
    <source>
        <dbReference type="ARBA" id="ARBA00023157"/>
    </source>
</evidence>
<comment type="caution">
    <text evidence="8">Lacks conserved residue(s) required for the propagation of feature annotation.</text>
</comment>
<keyword evidence="12" id="KW-1185">Reference proteome</keyword>
<dbReference type="SUPFAM" id="SSF49899">
    <property type="entry name" value="Concanavalin A-like lectins/glucanases"/>
    <property type="match status" value="1"/>
</dbReference>
<evidence type="ECO:0000256" key="5">
    <source>
        <dbReference type="ARBA" id="ARBA00022837"/>
    </source>
</evidence>
<dbReference type="GO" id="GO:0046872">
    <property type="term" value="F:metal ion binding"/>
    <property type="evidence" value="ECO:0007669"/>
    <property type="project" value="UniProtKB-KW"/>
</dbReference>
<gene>
    <name evidence="11" type="primary">LOC116331340</name>
</gene>
<dbReference type="Gene3D" id="2.60.120.200">
    <property type="match status" value="1"/>
</dbReference>
<comment type="subunit">
    <text evidence="9">Homopentamer. Pentaxin (or pentraxin) have a discoid arrangement of 5 non-covalently bound subunits.</text>
</comment>
<accession>A0A668SXP8</accession>
<proteinExistence type="inferred from homology"/>
<evidence type="ECO:0000313" key="12">
    <source>
        <dbReference type="Proteomes" id="UP000472276"/>
    </source>
</evidence>
<dbReference type="GO" id="GO:0005576">
    <property type="term" value="C:extracellular region"/>
    <property type="evidence" value="ECO:0007669"/>
    <property type="project" value="UniProtKB-SubCell"/>
</dbReference>
<sequence length="246" mass="28163">MTGLRNREGERDTQRRRDGKKQMKLFSVLVMLTACAARPQDLSGKMFTFPLESNTAHVRLNASRLDSSSLTLCHRSFTDLKRDHVLFSLATPVHSNDFLIFWDYTNKEIEPHIKNRKAEFGGRDYKPNMWHSICTTWDSESGLVQIWFNGLPSIRKFVSTGTNIVGPVIIILGQEQDSHGGGFDLKQSFVGMMSDVHLWDHILSSCEIQNYVDELNFTPGNVLNWSALEFEIIDRVLIENKLMTCH</sequence>
<evidence type="ECO:0000256" key="1">
    <source>
        <dbReference type="ARBA" id="ARBA00004613"/>
    </source>
</evidence>
<dbReference type="Proteomes" id="UP000472276">
    <property type="component" value="Unassembled WGS sequence"/>
</dbReference>
<dbReference type="PANTHER" id="PTHR45869:SF7">
    <property type="entry name" value="C-REACTIVE PROTEIN"/>
    <property type="match status" value="1"/>
</dbReference>
<dbReference type="InterPro" id="IPR013320">
    <property type="entry name" value="ConA-like_dom_sf"/>
</dbReference>
<comment type="cofactor">
    <cofactor evidence="9">
        <name>Ca(2+)</name>
        <dbReference type="ChEBI" id="CHEBI:29108"/>
    </cofactor>
    <text evidence="9">Binds 2 calcium ions per subunit.</text>
</comment>
<evidence type="ECO:0000256" key="8">
    <source>
        <dbReference type="PROSITE-ProRule" id="PRU01172"/>
    </source>
</evidence>
<keyword evidence="6" id="KW-1015">Disulfide bond</keyword>
<dbReference type="InterPro" id="IPR001759">
    <property type="entry name" value="PTX_dom"/>
</dbReference>
<feature type="domain" description="Pentraxin (PTX)" evidence="10">
    <location>
        <begin position="43"/>
        <end position="244"/>
    </location>
</feature>
<evidence type="ECO:0000256" key="3">
    <source>
        <dbReference type="ARBA" id="ARBA00022723"/>
    </source>
</evidence>
<dbReference type="Ensembl" id="ENSOABT00000019357.2">
    <property type="protein sequence ID" value="ENSOABP00000018787.2"/>
    <property type="gene ID" value="ENSOABG00000009137.2"/>
</dbReference>
<keyword evidence="3 9" id="KW-0479">Metal-binding</keyword>